<accession>A0ABQ6VEF1</accession>
<dbReference type="Pfam" id="PF01674">
    <property type="entry name" value="Lipase_2"/>
    <property type="match status" value="1"/>
</dbReference>
<dbReference type="PANTHER" id="PTHR32015">
    <property type="entry name" value="FASTING INDUCED LIPASE"/>
    <property type="match status" value="1"/>
</dbReference>
<dbReference type="EMBL" id="WBZJ01000001">
    <property type="protein sequence ID" value="KAB3522810.1"/>
    <property type="molecule type" value="Genomic_DNA"/>
</dbReference>
<protein>
    <submittedName>
        <fullName evidence="1">Alpha/beta fold hydrolase</fullName>
    </submittedName>
</protein>
<keyword evidence="2" id="KW-1185">Reference proteome</keyword>
<evidence type="ECO:0000313" key="2">
    <source>
        <dbReference type="Proteomes" id="UP000436181"/>
    </source>
</evidence>
<dbReference type="Gene3D" id="3.40.50.1820">
    <property type="entry name" value="alpha/beta hydrolase"/>
    <property type="match status" value="1"/>
</dbReference>
<dbReference type="InterPro" id="IPR029058">
    <property type="entry name" value="AB_hydrolase_fold"/>
</dbReference>
<dbReference type="Proteomes" id="UP000436181">
    <property type="component" value="Unassembled WGS sequence"/>
</dbReference>
<dbReference type="RefSeq" id="WP_151843698.1">
    <property type="nucleotide sequence ID" value="NZ_WBZJ01000001.1"/>
</dbReference>
<dbReference type="InterPro" id="IPR002918">
    <property type="entry name" value="Lipase_EstA/Esterase_EstB"/>
</dbReference>
<dbReference type="PANTHER" id="PTHR32015:SF1">
    <property type="entry name" value="LIPASE"/>
    <property type="match status" value="1"/>
</dbReference>
<gene>
    <name evidence="1" type="ORF">F8377_01160</name>
</gene>
<dbReference type="GO" id="GO:0016787">
    <property type="term" value="F:hydrolase activity"/>
    <property type="evidence" value="ECO:0007669"/>
    <property type="project" value="UniProtKB-KW"/>
</dbReference>
<sequence length="317" mass="34532">MDAFIPKFLKSVARPNPLPEGVNQWDEPLNGRVPVILIHGTWLNAYNTFDYLARHLVETGHAVFAVNYGKEPQSFVGKAAGVYANNFLREAYKEVIAFVREVLERTGAEQVDLVGHSQGVAQCRMVAAEFAAELAAQGAAEGAAEQLNPVRRIVGLGPAHHGTTLSGVSTLAHSLDRGKKSYPLIHAILGGAATDQAKGSEFGEYLNKDGDTVPGVEYTMITTKFDGIATPWRDQIMVAGEGAVVYNIGVQDEGNIFDWSSHLSMLYSPRVVDLVKEALHPDAGGRAAYRTANPYKRGVVVPMMGAVHRPRFPRRRR</sequence>
<keyword evidence="1" id="KW-0378">Hydrolase</keyword>
<dbReference type="SUPFAM" id="SSF53474">
    <property type="entry name" value="alpha/beta-Hydrolases"/>
    <property type="match status" value="1"/>
</dbReference>
<name>A0ABQ6VEF1_9CORY</name>
<reference evidence="1 2" key="1">
    <citation type="submission" date="2019-10" db="EMBL/GenBank/DDBJ databases">
        <title>Corynebacterium sp novel species isolated from the respiratory tract of Marmot.</title>
        <authorList>
            <person name="Zhang G."/>
        </authorList>
    </citation>
    <scope>NUCLEOTIDE SEQUENCE [LARGE SCALE GENOMIC DNA]</scope>
    <source>
        <strain evidence="1 2">336</strain>
    </source>
</reference>
<evidence type="ECO:0000313" key="1">
    <source>
        <dbReference type="EMBL" id="KAB3522810.1"/>
    </source>
</evidence>
<comment type="caution">
    <text evidence="1">The sequence shown here is derived from an EMBL/GenBank/DDBJ whole genome shotgun (WGS) entry which is preliminary data.</text>
</comment>
<proteinExistence type="predicted"/>
<organism evidence="1 2">
    <name type="scientific">Corynebacterium zhongnanshanii</name>
    <dbReference type="NCBI Taxonomy" id="2768834"/>
    <lineage>
        <taxon>Bacteria</taxon>
        <taxon>Bacillati</taxon>
        <taxon>Actinomycetota</taxon>
        <taxon>Actinomycetes</taxon>
        <taxon>Mycobacteriales</taxon>
        <taxon>Corynebacteriaceae</taxon>
        <taxon>Corynebacterium</taxon>
    </lineage>
</organism>